<proteinExistence type="predicted"/>
<feature type="transmembrane region" description="Helical" evidence="6">
    <location>
        <begin position="142"/>
        <end position="162"/>
    </location>
</feature>
<comment type="subcellular location">
    <subcellularLocation>
        <location evidence="1">Cell membrane</location>
        <topology evidence="1">Multi-pass membrane protein</topology>
    </subcellularLocation>
</comment>
<sequence length="457" mass="51942">MSGLFITIKNLFYSGDSLSAKVVKNIIYSALLKFISILVSFCLIRVTYDYLRQEDIYGMWLTILSLLSWINFFDIGLGQSLRNRLAEAIALKDTDKGRDYVSTSYVIIGIFVITLLLIYFAITPYINWNKVFNSYVIDSYHLRKLMNLTVFFYLLSFFLSLIKSISFAFQDAVLPSLFGVISNTAFLIILFILYKCNMSGIIILAGVYSGISTAVLAIASIYLFFTKYRDIRPRFKSVKFNYAPDLLSLGIKFFIIQIAALIIFTTDNIVITQVLGPAYVTPYQIAFKLFSIFSMAASIILSPFWSAYTDAYSKGDNRWIIKILKKHMCLMIPLIIGVALTVLFSKQIITIWMGNKIQVPFLLILLIGIYTVMFVWNSIFAYIFNGIGKIRSSLIFSVFAAVINIPISIYLAKQIGVSGVILGNIVSLSFGAVLEPIKFYYIFYSKEKRRILDELFS</sequence>
<keyword evidence="4 6" id="KW-1133">Transmembrane helix</keyword>
<dbReference type="STRING" id="485916.Dtox_2844"/>
<dbReference type="OrthoDB" id="512217at2"/>
<organism evidence="7 8">
    <name type="scientific">Desulfofarcimen acetoxidans (strain ATCC 49208 / DSM 771 / KCTC 5769 / VKM B-1644 / 5575)</name>
    <name type="common">Desulfotomaculum acetoxidans</name>
    <dbReference type="NCBI Taxonomy" id="485916"/>
    <lineage>
        <taxon>Bacteria</taxon>
        <taxon>Bacillati</taxon>
        <taxon>Bacillota</taxon>
        <taxon>Clostridia</taxon>
        <taxon>Eubacteriales</taxon>
        <taxon>Peptococcaceae</taxon>
        <taxon>Desulfofarcimen</taxon>
    </lineage>
</organism>
<feature type="transmembrane region" description="Helical" evidence="6">
    <location>
        <begin position="246"/>
        <end position="265"/>
    </location>
</feature>
<feature type="transmembrane region" description="Helical" evidence="6">
    <location>
        <begin position="26"/>
        <end position="48"/>
    </location>
</feature>
<dbReference type="GO" id="GO:0005886">
    <property type="term" value="C:plasma membrane"/>
    <property type="evidence" value="ECO:0007669"/>
    <property type="project" value="UniProtKB-SubCell"/>
</dbReference>
<feature type="transmembrane region" description="Helical" evidence="6">
    <location>
        <begin position="285"/>
        <end position="308"/>
    </location>
</feature>
<dbReference type="RefSeq" id="WP_015758302.1">
    <property type="nucleotide sequence ID" value="NC_013216.1"/>
</dbReference>
<evidence type="ECO:0000256" key="6">
    <source>
        <dbReference type="SAM" id="Phobius"/>
    </source>
</evidence>
<evidence type="ECO:0000256" key="4">
    <source>
        <dbReference type="ARBA" id="ARBA00022989"/>
    </source>
</evidence>
<dbReference type="KEGG" id="dae:Dtox_2844"/>
<dbReference type="AlphaFoldDB" id="C8W2C5"/>
<feature type="transmembrane region" description="Helical" evidence="6">
    <location>
        <begin position="394"/>
        <end position="412"/>
    </location>
</feature>
<keyword evidence="3 6" id="KW-0812">Transmembrane</keyword>
<evidence type="ECO:0000313" key="8">
    <source>
        <dbReference type="Proteomes" id="UP000002217"/>
    </source>
</evidence>
<keyword evidence="5 6" id="KW-0472">Membrane</keyword>
<evidence type="ECO:0000313" key="7">
    <source>
        <dbReference type="EMBL" id="ACV63609.1"/>
    </source>
</evidence>
<dbReference type="HOGENOM" id="CLU_044954_1_0_9"/>
<evidence type="ECO:0000256" key="1">
    <source>
        <dbReference type="ARBA" id="ARBA00004651"/>
    </source>
</evidence>
<keyword evidence="2" id="KW-1003">Cell membrane</keyword>
<name>C8W2C5_DESAS</name>
<dbReference type="EMBL" id="CP001720">
    <property type="protein sequence ID" value="ACV63609.1"/>
    <property type="molecule type" value="Genomic_DNA"/>
</dbReference>
<dbReference type="InterPro" id="IPR002797">
    <property type="entry name" value="Polysacc_synth"/>
</dbReference>
<feature type="transmembrane region" description="Helical" evidence="6">
    <location>
        <begin position="174"/>
        <end position="194"/>
    </location>
</feature>
<evidence type="ECO:0000256" key="5">
    <source>
        <dbReference type="ARBA" id="ARBA00023136"/>
    </source>
</evidence>
<feature type="transmembrane region" description="Helical" evidence="6">
    <location>
        <begin position="60"/>
        <end position="79"/>
    </location>
</feature>
<feature type="transmembrane region" description="Helical" evidence="6">
    <location>
        <begin position="361"/>
        <end position="382"/>
    </location>
</feature>
<protein>
    <submittedName>
        <fullName evidence="7">Polysaccharide biosynthesis protein</fullName>
    </submittedName>
</protein>
<feature type="transmembrane region" description="Helical" evidence="6">
    <location>
        <begin position="200"/>
        <end position="225"/>
    </location>
</feature>
<keyword evidence="8" id="KW-1185">Reference proteome</keyword>
<dbReference type="PANTHER" id="PTHR30250:SF11">
    <property type="entry name" value="O-ANTIGEN TRANSPORTER-RELATED"/>
    <property type="match status" value="1"/>
</dbReference>
<dbReference type="Proteomes" id="UP000002217">
    <property type="component" value="Chromosome"/>
</dbReference>
<dbReference type="PANTHER" id="PTHR30250">
    <property type="entry name" value="PST FAMILY PREDICTED COLANIC ACID TRANSPORTER"/>
    <property type="match status" value="1"/>
</dbReference>
<accession>C8W2C5</accession>
<evidence type="ECO:0000256" key="3">
    <source>
        <dbReference type="ARBA" id="ARBA00022692"/>
    </source>
</evidence>
<reference evidence="7 8" key="1">
    <citation type="journal article" date="2009" name="Stand. Genomic Sci.">
        <title>Complete genome sequence of Desulfotomaculum acetoxidans type strain (5575).</title>
        <authorList>
            <person name="Spring S."/>
            <person name="Lapidus A."/>
            <person name="Schroder M."/>
            <person name="Gleim D."/>
            <person name="Sims D."/>
            <person name="Meincke L."/>
            <person name="Glavina Del Rio T."/>
            <person name="Tice H."/>
            <person name="Copeland A."/>
            <person name="Cheng J.F."/>
            <person name="Lucas S."/>
            <person name="Chen F."/>
            <person name="Nolan M."/>
            <person name="Bruce D."/>
            <person name="Goodwin L."/>
            <person name="Pitluck S."/>
            <person name="Ivanova N."/>
            <person name="Mavromatis K."/>
            <person name="Mikhailova N."/>
            <person name="Pati A."/>
            <person name="Chen A."/>
            <person name="Palaniappan K."/>
            <person name="Land M."/>
            <person name="Hauser L."/>
            <person name="Chang Y.J."/>
            <person name="Jeffries C.D."/>
            <person name="Chain P."/>
            <person name="Saunders E."/>
            <person name="Brettin T."/>
            <person name="Detter J.C."/>
            <person name="Goker M."/>
            <person name="Bristow J."/>
            <person name="Eisen J.A."/>
            <person name="Markowitz V."/>
            <person name="Hugenholtz P."/>
            <person name="Kyrpides N.C."/>
            <person name="Klenk H.P."/>
            <person name="Han C."/>
        </authorList>
    </citation>
    <scope>NUCLEOTIDE SEQUENCE [LARGE SCALE GENOMIC DNA]</scope>
    <source>
        <strain evidence="8">ATCC 49208 / DSM 771 / VKM B-1644</strain>
    </source>
</reference>
<evidence type="ECO:0000256" key="2">
    <source>
        <dbReference type="ARBA" id="ARBA00022475"/>
    </source>
</evidence>
<dbReference type="eggNOG" id="COG2244">
    <property type="taxonomic scope" value="Bacteria"/>
</dbReference>
<feature type="transmembrane region" description="Helical" evidence="6">
    <location>
        <begin position="100"/>
        <end position="122"/>
    </location>
</feature>
<feature type="transmembrane region" description="Helical" evidence="6">
    <location>
        <begin position="329"/>
        <end position="349"/>
    </location>
</feature>
<dbReference type="InterPro" id="IPR050833">
    <property type="entry name" value="Poly_Biosynth_Transport"/>
</dbReference>
<dbReference type="Pfam" id="PF01943">
    <property type="entry name" value="Polysacc_synt"/>
    <property type="match status" value="1"/>
</dbReference>
<gene>
    <name evidence="7" type="ordered locus">Dtox_2844</name>
</gene>
<feature type="transmembrane region" description="Helical" evidence="6">
    <location>
        <begin position="418"/>
        <end position="441"/>
    </location>
</feature>